<protein>
    <submittedName>
        <fullName evidence="3">Uncharacterized protein</fullName>
    </submittedName>
</protein>
<feature type="region of interest" description="Disordered" evidence="1">
    <location>
        <begin position="246"/>
        <end position="344"/>
    </location>
</feature>
<evidence type="ECO:0000313" key="4">
    <source>
        <dbReference type="Proteomes" id="UP000230084"/>
    </source>
</evidence>
<evidence type="ECO:0000256" key="2">
    <source>
        <dbReference type="SAM" id="SignalP"/>
    </source>
</evidence>
<name>A0A2H0RL11_9BACT</name>
<sequence>MKHQHSLTLLPLAALTVLAWFALSVSTAQAAAIAGDNIKCEAFPSVYFLGEDGARHAYPNEKIYFSHYADFEGVKTVSCATLATLPLGSSVQYDAGKRLIKAPSVPVVYAVTPAGVLRPLKNEEQAREIYGDDWAKKVDDISEVFLSQYTVGAEHPEHELVEGTVLVGADGKLLRADASGFAVEVEDLVDVVEKEMMKKDALDVTALEARLGKTILKISVSARSADQVVEYRLKYKVVPVGDEDKETVEVDEATEAEKEADHAELDQTSTSDNVAGSEQKKEDSAGTKDEGTQGHADDTTVNSKDDTTTKEDGGVHEDAAGTGGAVGDTAGDDSSQGMEERSVTPLTLTASLLSTSPSGPAGGPPGPMEVLDFSLLANGTGAGMKQISFTVITTDTASTKWNYCGDGASALFADPARFALYSGLTGYQYDTAISWTFYDVTGAPCGVNPVQLGFAVAQVSGLFAMNGDTYALGVDTSGISAVQDDTIRVDIAVQPDFIWFDGVQDQNGTSVLGLPLTGGTIIY</sequence>
<organism evidence="3 4">
    <name type="scientific">Candidatus Uhrbacteria bacterium CG10_big_fil_rev_8_21_14_0_10_50_16</name>
    <dbReference type="NCBI Taxonomy" id="1975039"/>
    <lineage>
        <taxon>Bacteria</taxon>
        <taxon>Candidatus Uhriibacteriota</taxon>
    </lineage>
</organism>
<evidence type="ECO:0000256" key="1">
    <source>
        <dbReference type="SAM" id="MobiDB-lite"/>
    </source>
</evidence>
<gene>
    <name evidence="3" type="ORF">COV06_04085</name>
</gene>
<feature type="compositionally biased region" description="Basic and acidic residues" evidence="1">
    <location>
        <begin position="278"/>
        <end position="319"/>
    </location>
</feature>
<feature type="chain" id="PRO_5013796091" evidence="2">
    <location>
        <begin position="31"/>
        <end position="523"/>
    </location>
</feature>
<dbReference type="Proteomes" id="UP000230084">
    <property type="component" value="Unassembled WGS sequence"/>
</dbReference>
<proteinExistence type="predicted"/>
<feature type="signal peptide" evidence="2">
    <location>
        <begin position="1"/>
        <end position="30"/>
    </location>
</feature>
<reference evidence="3 4" key="1">
    <citation type="submission" date="2017-09" db="EMBL/GenBank/DDBJ databases">
        <title>Depth-based differentiation of microbial function through sediment-hosted aquifers and enrichment of novel symbionts in the deep terrestrial subsurface.</title>
        <authorList>
            <person name="Probst A.J."/>
            <person name="Ladd B."/>
            <person name="Jarett J.K."/>
            <person name="Geller-Mcgrath D.E."/>
            <person name="Sieber C.M."/>
            <person name="Emerson J.B."/>
            <person name="Anantharaman K."/>
            <person name="Thomas B.C."/>
            <person name="Malmstrom R."/>
            <person name="Stieglmeier M."/>
            <person name="Klingl A."/>
            <person name="Woyke T."/>
            <person name="Ryan C.M."/>
            <person name="Banfield J.F."/>
        </authorList>
    </citation>
    <scope>NUCLEOTIDE SEQUENCE [LARGE SCALE GENOMIC DNA]</scope>
    <source>
        <strain evidence="3">CG10_big_fil_rev_8_21_14_0_10_50_16</strain>
    </source>
</reference>
<dbReference type="AlphaFoldDB" id="A0A2H0RL11"/>
<keyword evidence="2" id="KW-0732">Signal</keyword>
<evidence type="ECO:0000313" key="3">
    <source>
        <dbReference type="EMBL" id="PIR47241.1"/>
    </source>
</evidence>
<feature type="compositionally biased region" description="Basic and acidic residues" evidence="1">
    <location>
        <begin position="255"/>
        <end position="265"/>
    </location>
</feature>
<dbReference type="EMBL" id="PCYM01000010">
    <property type="protein sequence ID" value="PIR47241.1"/>
    <property type="molecule type" value="Genomic_DNA"/>
</dbReference>
<accession>A0A2H0RL11</accession>
<feature type="compositionally biased region" description="Polar residues" evidence="1">
    <location>
        <begin position="266"/>
        <end position="276"/>
    </location>
</feature>
<comment type="caution">
    <text evidence="3">The sequence shown here is derived from an EMBL/GenBank/DDBJ whole genome shotgun (WGS) entry which is preliminary data.</text>
</comment>